<name>A0A915P646_9BILA</name>
<dbReference type="SMART" id="SM00064">
    <property type="entry name" value="FYVE"/>
    <property type="match status" value="1"/>
</dbReference>
<feature type="region of interest" description="Disordered" evidence="5">
    <location>
        <begin position="320"/>
        <end position="339"/>
    </location>
</feature>
<dbReference type="Gene3D" id="3.30.500.40">
    <property type="match status" value="1"/>
</dbReference>
<dbReference type="GO" id="GO:0016197">
    <property type="term" value="P:endosomal transport"/>
    <property type="evidence" value="ECO:0007669"/>
    <property type="project" value="TreeGrafter"/>
</dbReference>
<dbReference type="Gene3D" id="3.30.1360.220">
    <property type="entry name" value="Domain of unknown function (DUF3480), N-terminal subdomain"/>
    <property type="match status" value="1"/>
</dbReference>
<feature type="compositionally biased region" description="Polar residues" evidence="5">
    <location>
        <begin position="294"/>
        <end position="311"/>
    </location>
</feature>
<evidence type="ECO:0000259" key="6">
    <source>
        <dbReference type="PROSITE" id="PS50178"/>
    </source>
</evidence>
<dbReference type="Gene3D" id="3.30.40.10">
    <property type="entry name" value="Zinc/RING finger domain, C3HC4 (zinc finger)"/>
    <property type="match status" value="1"/>
</dbReference>
<dbReference type="InterPro" id="IPR022557">
    <property type="entry name" value="SARA-like_C"/>
</dbReference>
<dbReference type="InterPro" id="IPR000306">
    <property type="entry name" value="Znf_FYVE"/>
</dbReference>
<evidence type="ECO:0000256" key="3">
    <source>
        <dbReference type="ARBA" id="ARBA00022833"/>
    </source>
</evidence>
<keyword evidence="3" id="KW-0862">Zinc</keyword>
<dbReference type="PANTHER" id="PTHR46319">
    <property type="entry name" value="ZINC FINGER FYVE DOMAIN-CONTAINING PROTEIN"/>
    <property type="match status" value="1"/>
</dbReference>
<feature type="compositionally biased region" description="Basic and acidic residues" evidence="5">
    <location>
        <begin position="377"/>
        <end position="389"/>
    </location>
</feature>
<dbReference type="WBParaSite" id="scf7180000424156.g12467">
    <property type="protein sequence ID" value="scf7180000424156.g12467"/>
    <property type="gene ID" value="scf7180000424156.g12467"/>
</dbReference>
<dbReference type="Pfam" id="PF01363">
    <property type="entry name" value="FYVE"/>
    <property type="match status" value="1"/>
</dbReference>
<feature type="compositionally biased region" description="Polar residues" evidence="5">
    <location>
        <begin position="14"/>
        <end position="27"/>
    </location>
</feature>
<feature type="region of interest" description="Disordered" evidence="5">
    <location>
        <begin position="1"/>
        <end position="27"/>
    </location>
</feature>
<feature type="region of interest" description="Disordered" evidence="5">
    <location>
        <begin position="289"/>
        <end position="312"/>
    </location>
</feature>
<evidence type="ECO:0000256" key="4">
    <source>
        <dbReference type="PROSITE-ProRule" id="PRU00091"/>
    </source>
</evidence>
<evidence type="ECO:0000256" key="1">
    <source>
        <dbReference type="ARBA" id="ARBA00022723"/>
    </source>
</evidence>
<accession>A0A915P646</accession>
<evidence type="ECO:0000313" key="8">
    <source>
        <dbReference type="WBParaSite" id="scf7180000424156.g12467"/>
    </source>
</evidence>
<sequence>LEREESDQKEEQSKNNSVLPNKNLENATDNLDENLVGEETENVFCNVDIELKADKNRLILEKTLRDLAFASVSKTLKIIVENKKENCEDSEEDIYEQIDKMDKLIKLEEEKENEKFIEENKDKSNFLENESEDKKCRNTEGYKGGENSPFILFLNTFVDDIFDERIKQRLNELKALIPPPLATYHYLSKSIGEFKLTESELTLGKKKPFWIPDDDCDCCMLCSKSFSIVVRRHHCRACGRVLCSSCCSNKRSLAYDENPSNKHRVCTPCNRTLDRIEEYEKRVNENLEEEIDGPSTSNAFPSTNQVNSNNDDQNKKLEQENLINKNPKKSLLKPPRRDSIDILNNLNKNKEEKEVEINHNEDKEEEERGEVLEEEEGRNKKENLNEECSKIPTTSTSKLIEEEENNTNITNKKSVKFRDGVHPGQGVETSSKRRKIIKPFGKDKDQNLKQTTTESSEEKNKNQNNPYSWLINKESKNSDSESTNSSKIQENEENCSLNNDSSSSSSSTSSQNQQQNNSLPENEVVGLENKVYKRPKRISSRTKERKLLDEQTSLLHINHWRVCVVTSIAEDMSFQKMDKVIDNLLKEDEEEGNEEENNNNNNNPCIVIALRRNFYVKIQLLKNFKINQQEIEILNFTTYGMTTLGVDELMLVIEFRRDRFSVQEQLESAFFNVLEQFEQIYLDCLNSFDDLLDHRMGIRKCNNRIQRLYYLNKHMRIFMGHPTEAIYFYRPQGLDEAPSFWGFWLLLRLGQFSFQYPTPIVNIIRDQPLFTKDVVQSSVLKVLNDFRGWTYQMTKLFDTSIIVKNNLTEIFLPKSARDEIRTLVESNRNMVAWSLNELSFLNQQLEIDSHLICEQKNCEDGQQQQQYFCTTIFMKEPNMAIKATSASFVIFDGALKCVGGEKFVVNVVEDGLIIRLQSELMEELVKILLNSTDEYNATFEAINLIQIEGEEEKQQKLIIQYIEGIEQQQINNNSDFNFGALISPIDGLHLGGQFQYGLQLQRQFNSINFFQYSTEWAIRLATVINMLPGKWPSALQPRFFDACEQLAKLVAITLEPFLPGLIALDQLFIAMRIHVDEENVSYETKHWDVMPDQHFVWTVTLDEQRVLTIRPLFRYPLYFEPKKEIDNGNIEETKLIKLNIFINSEGKDLIEILLENNNEKCSLKIFEKLTEKEIGIFNELKKGILILISKTNEDNFNDGELVFEEVEMFGKRKIILELEPLINDGNYLFELNNEGEIKEKIKEINPKNNLIKILKLREIKKVCKNKFKELAYQKWFLFEDEYYLMNHCLIAEKLIDEEIEFKRGNNDKNLF</sequence>
<protein>
    <submittedName>
        <fullName evidence="8">FYVE-type domain-containing protein</fullName>
    </submittedName>
</protein>
<keyword evidence="7" id="KW-1185">Reference proteome</keyword>
<dbReference type="SMART" id="SM01421">
    <property type="entry name" value="DUF3480"/>
    <property type="match status" value="1"/>
</dbReference>
<dbReference type="PANTHER" id="PTHR46319:SF3">
    <property type="entry name" value="ZINC FINGER FYVE DOMAIN-CONTAINING PROTEIN"/>
    <property type="match status" value="1"/>
</dbReference>
<dbReference type="InterPro" id="IPR017455">
    <property type="entry name" value="Znf_FYVE-rel"/>
</dbReference>
<dbReference type="PROSITE" id="PS50178">
    <property type="entry name" value="ZF_FYVE"/>
    <property type="match status" value="1"/>
</dbReference>
<keyword evidence="1" id="KW-0479">Metal-binding</keyword>
<dbReference type="GO" id="GO:0008270">
    <property type="term" value="F:zinc ion binding"/>
    <property type="evidence" value="ECO:0007669"/>
    <property type="project" value="UniProtKB-KW"/>
</dbReference>
<dbReference type="GO" id="GO:0031901">
    <property type="term" value="C:early endosome membrane"/>
    <property type="evidence" value="ECO:0007669"/>
    <property type="project" value="TreeGrafter"/>
</dbReference>
<evidence type="ECO:0000256" key="2">
    <source>
        <dbReference type="ARBA" id="ARBA00022771"/>
    </source>
</evidence>
<organism evidence="7 8">
    <name type="scientific">Meloidogyne floridensis</name>
    <dbReference type="NCBI Taxonomy" id="298350"/>
    <lineage>
        <taxon>Eukaryota</taxon>
        <taxon>Metazoa</taxon>
        <taxon>Ecdysozoa</taxon>
        <taxon>Nematoda</taxon>
        <taxon>Chromadorea</taxon>
        <taxon>Rhabditida</taxon>
        <taxon>Tylenchina</taxon>
        <taxon>Tylenchomorpha</taxon>
        <taxon>Tylenchoidea</taxon>
        <taxon>Meloidogynidae</taxon>
        <taxon>Meloidogyninae</taxon>
        <taxon>Meloidogyne</taxon>
    </lineage>
</organism>
<feature type="domain" description="FYVE-type" evidence="6">
    <location>
        <begin position="213"/>
        <end position="274"/>
    </location>
</feature>
<dbReference type="Pfam" id="PF11979">
    <property type="entry name" value="SARA_C"/>
    <property type="match status" value="1"/>
</dbReference>
<dbReference type="Proteomes" id="UP000887560">
    <property type="component" value="Unplaced"/>
</dbReference>
<proteinExistence type="predicted"/>
<evidence type="ECO:0000256" key="5">
    <source>
        <dbReference type="SAM" id="MobiDB-lite"/>
    </source>
</evidence>
<feature type="compositionally biased region" description="Basic and acidic residues" evidence="5">
    <location>
        <begin position="351"/>
        <end position="362"/>
    </location>
</feature>
<dbReference type="InterPro" id="IPR013083">
    <property type="entry name" value="Znf_RING/FYVE/PHD"/>
</dbReference>
<evidence type="ECO:0000313" key="7">
    <source>
        <dbReference type="Proteomes" id="UP000887560"/>
    </source>
</evidence>
<dbReference type="InterPro" id="IPR011011">
    <property type="entry name" value="Znf_FYVE_PHD"/>
</dbReference>
<dbReference type="SUPFAM" id="SSF57903">
    <property type="entry name" value="FYVE/PHD zinc finger"/>
    <property type="match status" value="1"/>
</dbReference>
<feature type="region of interest" description="Disordered" evidence="5">
    <location>
        <begin position="351"/>
        <end position="530"/>
    </location>
</feature>
<feature type="compositionally biased region" description="Acidic residues" evidence="5">
    <location>
        <begin position="363"/>
        <end position="376"/>
    </location>
</feature>
<reference evidence="8" key="1">
    <citation type="submission" date="2022-11" db="UniProtKB">
        <authorList>
            <consortium name="WormBaseParasite"/>
        </authorList>
    </citation>
    <scope>IDENTIFICATION</scope>
</reference>
<feature type="compositionally biased region" description="Low complexity" evidence="5">
    <location>
        <begin position="494"/>
        <end position="523"/>
    </location>
</feature>
<keyword evidence="2 4" id="KW-0863">Zinc-finger</keyword>